<accession>A0A392V005</accession>
<evidence type="ECO:0000313" key="3">
    <source>
        <dbReference type="Proteomes" id="UP000265520"/>
    </source>
</evidence>
<evidence type="ECO:0000256" key="1">
    <source>
        <dbReference type="SAM" id="MobiDB-lite"/>
    </source>
</evidence>
<evidence type="ECO:0000313" key="2">
    <source>
        <dbReference type="EMBL" id="MCI81634.1"/>
    </source>
</evidence>
<keyword evidence="3" id="KW-1185">Reference proteome</keyword>
<comment type="caution">
    <text evidence="2">The sequence shown here is derived from an EMBL/GenBank/DDBJ whole genome shotgun (WGS) entry which is preliminary data.</text>
</comment>
<protein>
    <submittedName>
        <fullName evidence="2">Uncharacterized protein</fullName>
    </submittedName>
</protein>
<sequence>MATVSAGDTPSRLATSGPDLGLSL</sequence>
<dbReference type="Proteomes" id="UP000265520">
    <property type="component" value="Unassembled WGS sequence"/>
</dbReference>
<dbReference type="EMBL" id="LXQA011023681">
    <property type="protein sequence ID" value="MCI81634.1"/>
    <property type="molecule type" value="Genomic_DNA"/>
</dbReference>
<reference evidence="2 3" key="1">
    <citation type="journal article" date="2018" name="Front. Plant Sci.">
        <title>Red Clover (Trifolium pratense) and Zigzag Clover (T. medium) - A Picture of Genomic Similarities and Differences.</title>
        <authorList>
            <person name="Dluhosova J."/>
            <person name="Istvanek J."/>
            <person name="Nedelnik J."/>
            <person name="Repkova J."/>
        </authorList>
    </citation>
    <scope>NUCLEOTIDE SEQUENCE [LARGE SCALE GENOMIC DNA]</scope>
    <source>
        <strain evidence="3">cv. 10/8</strain>
        <tissue evidence="2">Leaf</tissue>
    </source>
</reference>
<name>A0A392V005_9FABA</name>
<feature type="non-terminal residue" evidence="2">
    <location>
        <position position="24"/>
    </location>
</feature>
<feature type="compositionally biased region" description="Polar residues" evidence="1">
    <location>
        <begin position="1"/>
        <end position="14"/>
    </location>
</feature>
<organism evidence="2 3">
    <name type="scientific">Trifolium medium</name>
    <dbReference type="NCBI Taxonomy" id="97028"/>
    <lineage>
        <taxon>Eukaryota</taxon>
        <taxon>Viridiplantae</taxon>
        <taxon>Streptophyta</taxon>
        <taxon>Embryophyta</taxon>
        <taxon>Tracheophyta</taxon>
        <taxon>Spermatophyta</taxon>
        <taxon>Magnoliopsida</taxon>
        <taxon>eudicotyledons</taxon>
        <taxon>Gunneridae</taxon>
        <taxon>Pentapetalae</taxon>
        <taxon>rosids</taxon>
        <taxon>fabids</taxon>
        <taxon>Fabales</taxon>
        <taxon>Fabaceae</taxon>
        <taxon>Papilionoideae</taxon>
        <taxon>50 kb inversion clade</taxon>
        <taxon>NPAAA clade</taxon>
        <taxon>Hologalegina</taxon>
        <taxon>IRL clade</taxon>
        <taxon>Trifolieae</taxon>
        <taxon>Trifolium</taxon>
    </lineage>
</organism>
<dbReference type="AlphaFoldDB" id="A0A392V005"/>
<feature type="region of interest" description="Disordered" evidence="1">
    <location>
        <begin position="1"/>
        <end position="24"/>
    </location>
</feature>
<proteinExistence type="predicted"/>